<evidence type="ECO:0000256" key="1">
    <source>
        <dbReference type="ARBA" id="ARBA00023015"/>
    </source>
</evidence>
<dbReference type="PANTHER" id="PTHR42756:SF1">
    <property type="entry name" value="TRANSCRIPTIONAL REPRESSOR OF EMRAB OPERON"/>
    <property type="match status" value="1"/>
</dbReference>
<sequence length="153" mass="17668">MSNQDIGSLVNRYIAVSFSVTKKAEALIKGTIESDELTCDQHYMLRYINNKGSCTSTELAEAFEVKKSAITAIINRLYDKGLIVRTRDDNDRRVVYLTLTDQGKGLFDETEDKVHKLVESFIERFDEQEIKQFIETYEKLNQVLIEAKDNMEE</sequence>
<keyword evidence="3" id="KW-0804">Transcription</keyword>
<dbReference type="PROSITE" id="PS50995">
    <property type="entry name" value="HTH_MARR_2"/>
    <property type="match status" value="1"/>
</dbReference>
<dbReference type="EMBL" id="JAXOFX010000005">
    <property type="protein sequence ID" value="MDZ5472189.1"/>
    <property type="molecule type" value="Genomic_DNA"/>
</dbReference>
<accession>A0ABU5IYE2</accession>
<dbReference type="RefSeq" id="WP_322446487.1">
    <property type="nucleotide sequence ID" value="NZ_JAXOFX010000005.1"/>
</dbReference>
<protein>
    <submittedName>
        <fullName evidence="5">MarR family transcriptional regulator</fullName>
    </submittedName>
</protein>
<proteinExistence type="predicted"/>
<dbReference type="InterPro" id="IPR000835">
    <property type="entry name" value="HTH_MarR-typ"/>
</dbReference>
<gene>
    <name evidence="5" type="ORF">SM124_10555</name>
</gene>
<keyword evidence="2" id="KW-0238">DNA-binding</keyword>
<dbReference type="SUPFAM" id="SSF46785">
    <property type="entry name" value="Winged helix' DNA-binding domain"/>
    <property type="match status" value="1"/>
</dbReference>
<dbReference type="InterPro" id="IPR011991">
    <property type="entry name" value="ArsR-like_HTH"/>
</dbReference>
<organism evidence="5 6">
    <name type="scientific">Robertmurraya mangrovi</name>
    <dbReference type="NCBI Taxonomy" id="3098077"/>
    <lineage>
        <taxon>Bacteria</taxon>
        <taxon>Bacillati</taxon>
        <taxon>Bacillota</taxon>
        <taxon>Bacilli</taxon>
        <taxon>Bacillales</taxon>
        <taxon>Bacillaceae</taxon>
        <taxon>Robertmurraya</taxon>
    </lineage>
</organism>
<evidence type="ECO:0000313" key="6">
    <source>
        <dbReference type="Proteomes" id="UP001290455"/>
    </source>
</evidence>
<dbReference type="PRINTS" id="PR00598">
    <property type="entry name" value="HTHMARR"/>
</dbReference>
<keyword evidence="6" id="KW-1185">Reference proteome</keyword>
<dbReference type="InterPro" id="IPR036388">
    <property type="entry name" value="WH-like_DNA-bd_sf"/>
</dbReference>
<keyword evidence="1" id="KW-0805">Transcription regulation</keyword>
<name>A0ABU5IYE2_9BACI</name>
<dbReference type="Gene3D" id="1.10.10.10">
    <property type="entry name" value="Winged helix-like DNA-binding domain superfamily/Winged helix DNA-binding domain"/>
    <property type="match status" value="1"/>
</dbReference>
<evidence type="ECO:0000256" key="2">
    <source>
        <dbReference type="ARBA" id="ARBA00023125"/>
    </source>
</evidence>
<dbReference type="InterPro" id="IPR036390">
    <property type="entry name" value="WH_DNA-bd_sf"/>
</dbReference>
<dbReference type="Pfam" id="PF01047">
    <property type="entry name" value="MarR"/>
    <property type="match status" value="1"/>
</dbReference>
<dbReference type="SMART" id="SM00347">
    <property type="entry name" value="HTH_MARR"/>
    <property type="match status" value="1"/>
</dbReference>
<comment type="caution">
    <text evidence="5">The sequence shown here is derived from an EMBL/GenBank/DDBJ whole genome shotgun (WGS) entry which is preliminary data.</text>
</comment>
<reference evidence="5 6" key="1">
    <citation type="submission" date="2023-11" db="EMBL/GenBank/DDBJ databases">
        <title>Bacillus jintuensis, isolated from a mudflat on the Beibu Gulf coast.</title>
        <authorList>
            <person name="Li M."/>
        </authorList>
    </citation>
    <scope>NUCLEOTIDE SEQUENCE [LARGE SCALE GENOMIC DNA]</scope>
    <source>
        <strain evidence="5 6">31A1R</strain>
    </source>
</reference>
<dbReference type="Proteomes" id="UP001290455">
    <property type="component" value="Unassembled WGS sequence"/>
</dbReference>
<dbReference type="CDD" id="cd00090">
    <property type="entry name" value="HTH_ARSR"/>
    <property type="match status" value="1"/>
</dbReference>
<evidence type="ECO:0000259" key="4">
    <source>
        <dbReference type="PROSITE" id="PS50995"/>
    </source>
</evidence>
<evidence type="ECO:0000313" key="5">
    <source>
        <dbReference type="EMBL" id="MDZ5472189.1"/>
    </source>
</evidence>
<evidence type="ECO:0000256" key="3">
    <source>
        <dbReference type="ARBA" id="ARBA00023163"/>
    </source>
</evidence>
<dbReference type="PANTHER" id="PTHR42756">
    <property type="entry name" value="TRANSCRIPTIONAL REGULATOR, MARR"/>
    <property type="match status" value="1"/>
</dbReference>
<feature type="domain" description="HTH marR-type" evidence="4">
    <location>
        <begin position="1"/>
        <end position="142"/>
    </location>
</feature>